<dbReference type="PANTHER" id="PTHR42872">
    <property type="entry name" value="PROTEIN-GLUTAMATE METHYLESTERASE/PROTEIN-GLUTAMINE GLUTAMINASE"/>
    <property type="match status" value="1"/>
</dbReference>
<comment type="PTM">
    <text evidence="5">Phosphorylated by CheA. Phosphorylation of the N-terminal regulatory domain activates the methylesterase activity.</text>
</comment>
<dbReference type="CDD" id="cd17541">
    <property type="entry name" value="REC_CheB-like"/>
    <property type="match status" value="1"/>
</dbReference>
<dbReference type="NCBIfam" id="NF009206">
    <property type="entry name" value="PRK12555.1"/>
    <property type="match status" value="1"/>
</dbReference>
<evidence type="ECO:0000256" key="3">
    <source>
        <dbReference type="ARBA" id="ARBA00022801"/>
    </source>
</evidence>
<evidence type="ECO:0000256" key="5">
    <source>
        <dbReference type="HAMAP-Rule" id="MF_00099"/>
    </source>
</evidence>
<dbReference type="InterPro" id="IPR035909">
    <property type="entry name" value="CheB_C"/>
</dbReference>
<keyword evidence="10" id="KW-0489">Methyltransferase</keyword>
<dbReference type="OrthoDB" id="9793421at2"/>
<reference evidence="11 12" key="1">
    <citation type="submission" date="2016-10" db="EMBL/GenBank/DDBJ databases">
        <authorList>
            <person name="Varghese N."/>
            <person name="Submissions S."/>
        </authorList>
    </citation>
    <scope>NUCLEOTIDE SEQUENCE [LARGE SCALE GENOMIC DNA]</scope>
    <source>
        <strain evidence="11 12">S7-754</strain>
    </source>
</reference>
<proteinExistence type="inferred from homology"/>
<dbReference type="GO" id="GO:0000156">
    <property type="term" value="F:phosphorelay response regulator activity"/>
    <property type="evidence" value="ECO:0007669"/>
    <property type="project" value="InterPro"/>
</dbReference>
<feature type="active site" evidence="5 6">
    <location>
        <position position="184"/>
    </location>
</feature>
<dbReference type="Pfam" id="PF01339">
    <property type="entry name" value="CheB_methylest"/>
    <property type="match status" value="1"/>
</dbReference>
<dbReference type="GO" id="GO:0008984">
    <property type="term" value="F:protein-glutamate methylesterase activity"/>
    <property type="evidence" value="ECO:0007669"/>
    <property type="project" value="UniProtKB-UniRule"/>
</dbReference>
<evidence type="ECO:0000259" key="9">
    <source>
        <dbReference type="PROSITE" id="PS50122"/>
    </source>
</evidence>
<dbReference type="EMBL" id="FNBI01000001">
    <property type="protein sequence ID" value="SDE82751.1"/>
    <property type="molecule type" value="Genomic_DNA"/>
</dbReference>
<evidence type="ECO:0000256" key="7">
    <source>
        <dbReference type="PROSITE-ProRule" id="PRU00169"/>
    </source>
</evidence>
<dbReference type="HAMAP" id="MF_00099">
    <property type="entry name" value="CheB_chemtxs"/>
    <property type="match status" value="1"/>
</dbReference>
<evidence type="ECO:0000313" key="13">
    <source>
        <dbReference type="Proteomes" id="UP000436801"/>
    </source>
</evidence>
<feature type="active site" evidence="5 6">
    <location>
        <position position="279"/>
    </location>
</feature>
<keyword evidence="1 5" id="KW-0963">Cytoplasm</keyword>
<reference evidence="10 13" key="2">
    <citation type="submission" date="2019-12" db="EMBL/GenBank/DDBJ databases">
        <authorList>
            <person name="Zheng J."/>
        </authorList>
    </citation>
    <scope>NUCLEOTIDE SEQUENCE [LARGE SCALE GENOMIC DNA]</scope>
    <source>
        <strain evidence="10 13">DSM 27347</strain>
    </source>
</reference>
<feature type="domain" description="Response regulatory" evidence="8">
    <location>
        <begin position="3"/>
        <end position="120"/>
    </location>
</feature>
<accession>A0A1G7G3P4</accession>
<comment type="domain">
    <text evidence="5">Contains a C-terminal catalytic domain, and an N-terminal region which modulates catalytic activity.</text>
</comment>
<dbReference type="InterPro" id="IPR011006">
    <property type="entry name" value="CheY-like_superfamily"/>
</dbReference>
<dbReference type="SUPFAM" id="SSF52172">
    <property type="entry name" value="CheY-like"/>
    <property type="match status" value="1"/>
</dbReference>
<feature type="domain" description="CheB-type methylesterase" evidence="9">
    <location>
        <begin position="149"/>
        <end position="335"/>
    </location>
</feature>
<dbReference type="InterPro" id="IPR001789">
    <property type="entry name" value="Sig_transdc_resp-reg_receiver"/>
</dbReference>
<evidence type="ECO:0000256" key="1">
    <source>
        <dbReference type="ARBA" id="ARBA00022490"/>
    </source>
</evidence>
<comment type="catalytic activity">
    <reaction evidence="4 5">
        <text>[protein]-L-glutamate 5-O-methyl ester + H2O = L-glutamyl-[protein] + methanol + H(+)</text>
        <dbReference type="Rhea" id="RHEA:23236"/>
        <dbReference type="Rhea" id="RHEA-COMP:10208"/>
        <dbReference type="Rhea" id="RHEA-COMP:10311"/>
        <dbReference type="ChEBI" id="CHEBI:15377"/>
        <dbReference type="ChEBI" id="CHEBI:15378"/>
        <dbReference type="ChEBI" id="CHEBI:17790"/>
        <dbReference type="ChEBI" id="CHEBI:29973"/>
        <dbReference type="ChEBI" id="CHEBI:82795"/>
        <dbReference type="EC" id="3.1.1.61"/>
    </reaction>
</comment>
<dbReference type="GO" id="GO:0008168">
    <property type="term" value="F:methyltransferase activity"/>
    <property type="evidence" value="ECO:0007669"/>
    <property type="project" value="UniProtKB-KW"/>
</dbReference>
<keyword evidence="5 7" id="KW-0597">Phosphoprotein</keyword>
<evidence type="ECO:0000256" key="6">
    <source>
        <dbReference type="PROSITE-ProRule" id="PRU00050"/>
    </source>
</evidence>
<dbReference type="EMBL" id="WSUT01000005">
    <property type="protein sequence ID" value="MWC42687.1"/>
    <property type="molecule type" value="Genomic_DNA"/>
</dbReference>
<dbReference type="Proteomes" id="UP000436801">
    <property type="component" value="Unassembled WGS sequence"/>
</dbReference>
<feature type="modified residue" description="4-aspartylphosphate" evidence="5 7">
    <location>
        <position position="54"/>
    </location>
</feature>
<dbReference type="Gene3D" id="3.40.50.180">
    <property type="entry name" value="Methylesterase CheB, C-terminal domain"/>
    <property type="match status" value="1"/>
</dbReference>
<evidence type="ECO:0000313" key="12">
    <source>
        <dbReference type="Proteomes" id="UP000323502"/>
    </source>
</evidence>
<dbReference type="Gene3D" id="3.40.50.2300">
    <property type="match status" value="1"/>
</dbReference>
<evidence type="ECO:0000256" key="4">
    <source>
        <dbReference type="ARBA" id="ARBA00048267"/>
    </source>
</evidence>
<dbReference type="Pfam" id="PF00072">
    <property type="entry name" value="Response_reg"/>
    <property type="match status" value="1"/>
</dbReference>
<dbReference type="GO" id="GO:0032259">
    <property type="term" value="P:methylation"/>
    <property type="evidence" value="ECO:0007669"/>
    <property type="project" value="UniProtKB-KW"/>
</dbReference>
<dbReference type="Proteomes" id="UP000323502">
    <property type="component" value="Unassembled WGS sequence"/>
</dbReference>
<name>A0A1G7G3P4_9SPHN</name>
<evidence type="ECO:0000256" key="2">
    <source>
        <dbReference type="ARBA" id="ARBA00022500"/>
    </source>
</evidence>
<dbReference type="GO" id="GO:0050568">
    <property type="term" value="F:protein-glutamine glutaminase activity"/>
    <property type="evidence" value="ECO:0007669"/>
    <property type="project" value="UniProtKB-UniRule"/>
</dbReference>
<dbReference type="EC" id="3.1.1.61" evidence="5"/>
<protein>
    <recommendedName>
        <fullName evidence="5">Protein-glutamate methylesterase/protein-glutamine glutaminase</fullName>
        <ecNumber evidence="5">3.1.1.61</ecNumber>
        <ecNumber evidence="5">3.5.1.44</ecNumber>
    </recommendedName>
</protein>
<comment type="similarity">
    <text evidence="5">Belongs to the CheB family.</text>
</comment>
<dbReference type="NCBIfam" id="NF001965">
    <property type="entry name" value="PRK00742.1"/>
    <property type="match status" value="1"/>
</dbReference>
<sequence length="335" mass="34767">MTRVLVVDDSATMRGLVRMMLAKDPEITVVGEAGDAQEARAKIKALNPDVVTLDIEMPGMNGLDFLDKIMALRPMPVVIVSTLTEKGASATVRALAAGAFDCFPKPASIAAVRDDATLARIVRAAGRSSVRRGPVAAPAIAALARGGTPGGLIAIGASTGGVETLLRVIGGFPADCPPTVIVQHMPALFTASFADRLNRFCPPQVEEARSGTILKPGHVYLAPGGEQHMEVVGATMPRIRLYEGPTVSGHRPSVDVLFRSVARLGRPAVGVLLTGMGADGAAGLLEMRQAGARTIGQDEATSVVYGMPAVAHSLGAVERQLPVQRIAASVMEMAA</sequence>
<gene>
    <name evidence="5 10" type="primary">cheB</name>
    <name evidence="10" type="ORF">GQR91_03320</name>
    <name evidence="11" type="ORF">SAMN05216557_101689</name>
</gene>
<dbReference type="PROSITE" id="PS50110">
    <property type="entry name" value="RESPONSE_REGULATORY"/>
    <property type="match status" value="1"/>
</dbReference>
<dbReference type="GO" id="GO:0005737">
    <property type="term" value="C:cytoplasm"/>
    <property type="evidence" value="ECO:0007669"/>
    <property type="project" value="UniProtKB-SubCell"/>
</dbReference>
<dbReference type="EC" id="3.5.1.44" evidence="5"/>
<keyword evidence="10" id="KW-0808">Transferase</keyword>
<evidence type="ECO:0000313" key="11">
    <source>
        <dbReference type="EMBL" id="SDE82751.1"/>
    </source>
</evidence>
<comment type="subcellular location">
    <subcellularLocation>
        <location evidence="5">Cytoplasm</location>
    </subcellularLocation>
</comment>
<comment type="catalytic activity">
    <reaction evidence="5">
        <text>L-glutaminyl-[protein] + H2O = L-glutamyl-[protein] + NH4(+)</text>
        <dbReference type="Rhea" id="RHEA:16441"/>
        <dbReference type="Rhea" id="RHEA-COMP:10207"/>
        <dbReference type="Rhea" id="RHEA-COMP:10208"/>
        <dbReference type="ChEBI" id="CHEBI:15377"/>
        <dbReference type="ChEBI" id="CHEBI:28938"/>
        <dbReference type="ChEBI" id="CHEBI:29973"/>
        <dbReference type="ChEBI" id="CHEBI:30011"/>
        <dbReference type="EC" id="3.5.1.44"/>
    </reaction>
</comment>
<keyword evidence="3 5" id="KW-0378">Hydrolase</keyword>
<dbReference type="SUPFAM" id="SSF52738">
    <property type="entry name" value="Methylesterase CheB, C-terminal domain"/>
    <property type="match status" value="1"/>
</dbReference>
<evidence type="ECO:0000313" key="10">
    <source>
        <dbReference type="EMBL" id="MWC42687.1"/>
    </source>
</evidence>
<dbReference type="InterPro" id="IPR000673">
    <property type="entry name" value="Sig_transdc_resp-reg_Me-estase"/>
</dbReference>
<dbReference type="GO" id="GO:0006935">
    <property type="term" value="P:chemotaxis"/>
    <property type="evidence" value="ECO:0007669"/>
    <property type="project" value="UniProtKB-UniRule"/>
</dbReference>
<dbReference type="PIRSF" id="PIRSF000876">
    <property type="entry name" value="RR_chemtxs_CheB"/>
    <property type="match status" value="1"/>
</dbReference>
<dbReference type="CDD" id="cd16432">
    <property type="entry name" value="CheB_Rec"/>
    <property type="match status" value="1"/>
</dbReference>
<dbReference type="InterPro" id="IPR008248">
    <property type="entry name" value="CheB-like"/>
</dbReference>
<organism evidence="11 12">
    <name type="scientific">Sphingomonas carotinifaciens</name>
    <dbReference type="NCBI Taxonomy" id="1166323"/>
    <lineage>
        <taxon>Bacteria</taxon>
        <taxon>Pseudomonadati</taxon>
        <taxon>Pseudomonadota</taxon>
        <taxon>Alphaproteobacteria</taxon>
        <taxon>Sphingomonadales</taxon>
        <taxon>Sphingomonadaceae</taxon>
        <taxon>Sphingomonas</taxon>
    </lineage>
</organism>
<dbReference type="AlphaFoldDB" id="A0A1G7G3P4"/>
<dbReference type="SMART" id="SM00448">
    <property type="entry name" value="REC"/>
    <property type="match status" value="1"/>
</dbReference>
<keyword evidence="12" id="KW-1185">Reference proteome</keyword>
<keyword evidence="2 5" id="KW-0145">Chemotaxis</keyword>
<evidence type="ECO:0000259" key="8">
    <source>
        <dbReference type="PROSITE" id="PS50110"/>
    </source>
</evidence>
<comment type="function">
    <text evidence="5">Involved in chemotaxis. Part of a chemotaxis signal transduction system that modulates chemotaxis in response to various stimuli. Catalyzes the demethylation of specific methylglutamate residues introduced into the chemoreceptors (methyl-accepting chemotaxis proteins or MCP) by CheR. Also mediates the irreversible deamidation of specific glutamine residues to glutamic acid.</text>
</comment>
<dbReference type="PROSITE" id="PS50122">
    <property type="entry name" value="CHEB"/>
    <property type="match status" value="1"/>
</dbReference>
<dbReference type="PANTHER" id="PTHR42872:SF6">
    <property type="entry name" value="PROTEIN-GLUTAMATE METHYLESTERASE_PROTEIN-GLUTAMINE GLUTAMINASE"/>
    <property type="match status" value="1"/>
</dbReference>
<feature type="active site" evidence="5 6">
    <location>
        <position position="158"/>
    </location>
</feature>